<gene>
    <name evidence="2" type="ORF">ABS767_00550</name>
</gene>
<dbReference type="InterPro" id="IPR050662">
    <property type="entry name" value="Sec-metab_biosynth-thioest"/>
</dbReference>
<dbReference type="Pfam" id="PF00753">
    <property type="entry name" value="Lactamase_B"/>
    <property type="match status" value="1"/>
</dbReference>
<evidence type="ECO:0000313" key="2">
    <source>
        <dbReference type="EMBL" id="MFL9839436.1"/>
    </source>
</evidence>
<evidence type="ECO:0000259" key="1">
    <source>
        <dbReference type="SMART" id="SM00849"/>
    </source>
</evidence>
<organism evidence="2 3">
    <name type="scientific">Sphingomonas plantiphila</name>
    <dbReference type="NCBI Taxonomy" id="3163295"/>
    <lineage>
        <taxon>Bacteria</taxon>
        <taxon>Pseudomonadati</taxon>
        <taxon>Pseudomonadota</taxon>
        <taxon>Alphaproteobacteria</taxon>
        <taxon>Sphingomonadales</taxon>
        <taxon>Sphingomonadaceae</taxon>
        <taxon>Sphingomonas</taxon>
    </lineage>
</organism>
<feature type="domain" description="Metallo-beta-lactamase" evidence="1">
    <location>
        <begin position="60"/>
        <end position="278"/>
    </location>
</feature>
<dbReference type="InterPro" id="IPR036388">
    <property type="entry name" value="WH-like_DNA-bd_sf"/>
</dbReference>
<dbReference type="Gene3D" id="1.10.10.10">
    <property type="entry name" value="Winged helix-like DNA-binding domain superfamily/Winged helix DNA-binding domain"/>
    <property type="match status" value="1"/>
</dbReference>
<dbReference type="InterPro" id="IPR001279">
    <property type="entry name" value="Metallo-B-lactamas"/>
</dbReference>
<evidence type="ECO:0000313" key="3">
    <source>
        <dbReference type="Proteomes" id="UP001629244"/>
    </source>
</evidence>
<comment type="caution">
    <text evidence="2">The sequence shown here is derived from an EMBL/GenBank/DDBJ whole genome shotgun (WGS) entry which is preliminary data.</text>
</comment>
<dbReference type="Gene3D" id="3.60.15.10">
    <property type="entry name" value="Ribonuclease Z/Hydroxyacylglutathione hydrolase-like"/>
    <property type="match status" value="1"/>
</dbReference>
<protein>
    <submittedName>
        <fullName evidence="2">MBL fold metallo-hydrolase</fullName>
    </submittedName>
</protein>
<dbReference type="Pfam" id="PF21221">
    <property type="entry name" value="B_lactamase-like_C"/>
    <property type="match status" value="1"/>
</dbReference>
<proteinExistence type="predicted"/>
<dbReference type="InterPro" id="IPR048933">
    <property type="entry name" value="B_lactamase-like_C"/>
</dbReference>
<dbReference type="SUPFAM" id="SSF56281">
    <property type="entry name" value="Metallo-hydrolase/oxidoreductase"/>
    <property type="match status" value="1"/>
</dbReference>
<keyword evidence="3" id="KW-1185">Reference proteome</keyword>
<dbReference type="InterPro" id="IPR036866">
    <property type="entry name" value="RibonucZ/Hydroxyglut_hydro"/>
</dbReference>
<reference evidence="2 3" key="1">
    <citation type="submission" date="2024-06" db="EMBL/GenBank/DDBJ databases">
        <authorList>
            <person name="Kaempfer P."/>
            <person name="Viver T."/>
        </authorList>
    </citation>
    <scope>NUCLEOTIDE SEQUENCE [LARGE SCALE GENOMIC DNA]</scope>
    <source>
        <strain evidence="2 3">ST-64</strain>
    </source>
</reference>
<sequence>MVDPEFSPDASLSHDESFVATSHRGLTYPLGGRVPAVGEAVAIAPGVDWVRIPMTGPLDHINCWLLDDGETTTIVDTGLNVDPSVAAWRALFAAEPLATRPPGRVLCTHFHPDHTGLAGWLARRFDARIWMTRGEWLTIRVLTADAHDDVPDEQIAFWRAAGWDEAQIDAAFGKGFGRMRRMIAPLPLGYRRIVDGERIAIGDATWQVVVGSGHCPEHACLWNAADGVLIAGDQVLPRISSNVSLGVSEPEADPLGDWLASIDRLMDLPADLLVLPAHGEPFTGLHIRLAALRDEHLKRLDILHAHLTEPRRAVDCFGRMFRRKIEGDMLGLASGETLAHLRRLEVEGRAVREDRDGVWWYRAAR</sequence>
<dbReference type="EMBL" id="JBELQC010000001">
    <property type="protein sequence ID" value="MFL9839436.1"/>
    <property type="molecule type" value="Genomic_DNA"/>
</dbReference>
<dbReference type="Proteomes" id="UP001629244">
    <property type="component" value="Unassembled WGS sequence"/>
</dbReference>
<accession>A0ABW8YGR4</accession>
<dbReference type="SMART" id="SM00849">
    <property type="entry name" value="Lactamase_B"/>
    <property type="match status" value="1"/>
</dbReference>
<name>A0ABW8YGR4_9SPHN</name>
<dbReference type="PANTHER" id="PTHR23131:SF4">
    <property type="entry name" value="METALLO-BETA-LACTAMASE SUPERFAMILY POTEIN"/>
    <property type="match status" value="1"/>
</dbReference>
<dbReference type="RefSeq" id="WP_408076415.1">
    <property type="nucleotide sequence ID" value="NZ_JBELQC010000001.1"/>
</dbReference>
<dbReference type="PANTHER" id="PTHR23131">
    <property type="entry name" value="ENDORIBONUCLEASE LACTB2"/>
    <property type="match status" value="1"/>
</dbReference>